<comment type="caution">
    <text evidence="9">The sequence shown here is derived from an EMBL/GenBank/DDBJ whole genome shotgun (WGS) entry which is preliminary data.</text>
</comment>
<comment type="subcellular location">
    <subcellularLocation>
        <location evidence="1">Cell membrane</location>
        <topology evidence="1">Multi-pass membrane protein</topology>
    </subcellularLocation>
</comment>
<evidence type="ECO:0000256" key="8">
    <source>
        <dbReference type="SAM" id="Phobius"/>
    </source>
</evidence>
<evidence type="ECO:0000256" key="5">
    <source>
        <dbReference type="ARBA" id="ARBA00022989"/>
    </source>
</evidence>
<dbReference type="PANTHER" id="PTHR23513:SF6">
    <property type="entry name" value="MAJOR FACILITATOR SUPERFAMILY ASSOCIATED DOMAIN-CONTAINING PROTEIN"/>
    <property type="match status" value="1"/>
</dbReference>
<feature type="compositionally biased region" description="Polar residues" evidence="7">
    <location>
        <begin position="259"/>
        <end position="277"/>
    </location>
</feature>
<reference evidence="9" key="1">
    <citation type="submission" date="2021-04" db="EMBL/GenBank/DDBJ databases">
        <title>Pseudonocardia sp. nov., isolated from sandy soil of mangrove forest.</title>
        <authorList>
            <person name="Zan Z."/>
            <person name="Huang R."/>
            <person name="Liu W."/>
        </authorList>
    </citation>
    <scope>NUCLEOTIDE SEQUENCE</scope>
    <source>
        <strain evidence="9">S2-4</strain>
    </source>
</reference>
<dbReference type="CDD" id="cd06173">
    <property type="entry name" value="MFS_MefA_like"/>
    <property type="match status" value="1"/>
</dbReference>
<dbReference type="PANTHER" id="PTHR23513">
    <property type="entry name" value="INTEGRAL MEMBRANE EFFLUX PROTEIN-RELATED"/>
    <property type="match status" value="1"/>
</dbReference>
<accession>A0ABT1A231</accession>
<dbReference type="Proteomes" id="UP001165283">
    <property type="component" value="Unassembled WGS sequence"/>
</dbReference>
<gene>
    <name evidence="9" type="ORF">KDL28_18095</name>
</gene>
<name>A0ABT1A231_9PSEU</name>
<keyword evidence="10" id="KW-1185">Reference proteome</keyword>
<keyword evidence="6 8" id="KW-0472">Membrane</keyword>
<dbReference type="Pfam" id="PF05977">
    <property type="entry name" value="MFS_3"/>
    <property type="match status" value="1"/>
</dbReference>
<keyword evidence="5 8" id="KW-1133">Transmembrane helix</keyword>
<evidence type="ECO:0000256" key="7">
    <source>
        <dbReference type="SAM" id="MobiDB-lite"/>
    </source>
</evidence>
<feature type="transmembrane region" description="Helical" evidence="8">
    <location>
        <begin position="55"/>
        <end position="77"/>
    </location>
</feature>
<protein>
    <submittedName>
        <fullName evidence="9">MFS transporter</fullName>
    </submittedName>
</protein>
<feature type="region of interest" description="Disordered" evidence="7">
    <location>
        <begin position="259"/>
        <end position="280"/>
    </location>
</feature>
<organism evidence="9 10">
    <name type="scientific">Pseudonocardia humida</name>
    <dbReference type="NCBI Taxonomy" id="2800819"/>
    <lineage>
        <taxon>Bacteria</taxon>
        <taxon>Bacillati</taxon>
        <taxon>Actinomycetota</taxon>
        <taxon>Actinomycetes</taxon>
        <taxon>Pseudonocardiales</taxon>
        <taxon>Pseudonocardiaceae</taxon>
        <taxon>Pseudonocardia</taxon>
    </lineage>
</organism>
<proteinExistence type="predicted"/>
<dbReference type="RefSeq" id="WP_252440227.1">
    <property type="nucleotide sequence ID" value="NZ_JAGSOV010000039.1"/>
</dbReference>
<dbReference type="SUPFAM" id="SSF103473">
    <property type="entry name" value="MFS general substrate transporter"/>
    <property type="match status" value="1"/>
</dbReference>
<evidence type="ECO:0000256" key="3">
    <source>
        <dbReference type="ARBA" id="ARBA00022475"/>
    </source>
</evidence>
<keyword evidence="4 8" id="KW-0812">Transmembrane</keyword>
<dbReference type="EMBL" id="JAGSOV010000039">
    <property type="protein sequence ID" value="MCO1656975.1"/>
    <property type="molecule type" value="Genomic_DNA"/>
</dbReference>
<evidence type="ECO:0000256" key="6">
    <source>
        <dbReference type="ARBA" id="ARBA00023136"/>
    </source>
</evidence>
<sequence length="285" mass="31503">MTLRWRPNLRASLWNVADFRDLWLSQTVSLVGTGITLLALPLVSLFLLDASPFEISLLWAVEYLPILLVGLPAGAWVERLPLRLVMVVADVGRALALLVVPLAVWLDVLSMPLMYAVAFWIGLGTLFFDVAQLSILPELVEERRLVDANGKLEVSRSLAQVGGPGIGGVLVQLLTGPLALLADAVTYLTSAYFVLRIRKPPRRDRPVERMDLRREIREGIRFVFGHSKHLHIFTAPINVSAKRYPKALGPLRVMTPAGSRSTRCVRGSSTTRASTVRNDADARLL</sequence>
<evidence type="ECO:0000313" key="10">
    <source>
        <dbReference type="Proteomes" id="UP001165283"/>
    </source>
</evidence>
<feature type="transmembrane region" description="Helical" evidence="8">
    <location>
        <begin position="174"/>
        <end position="195"/>
    </location>
</feature>
<evidence type="ECO:0000256" key="4">
    <source>
        <dbReference type="ARBA" id="ARBA00022692"/>
    </source>
</evidence>
<evidence type="ECO:0000256" key="2">
    <source>
        <dbReference type="ARBA" id="ARBA00022448"/>
    </source>
</evidence>
<feature type="transmembrane region" description="Helical" evidence="8">
    <location>
        <begin position="23"/>
        <end position="48"/>
    </location>
</feature>
<evidence type="ECO:0000313" key="9">
    <source>
        <dbReference type="EMBL" id="MCO1656975.1"/>
    </source>
</evidence>
<keyword evidence="3" id="KW-1003">Cell membrane</keyword>
<keyword evidence="2" id="KW-0813">Transport</keyword>
<dbReference type="Gene3D" id="1.20.1250.20">
    <property type="entry name" value="MFS general substrate transporter like domains"/>
    <property type="match status" value="1"/>
</dbReference>
<dbReference type="InterPro" id="IPR036259">
    <property type="entry name" value="MFS_trans_sf"/>
</dbReference>
<dbReference type="InterPro" id="IPR010290">
    <property type="entry name" value="TM_effector"/>
</dbReference>
<evidence type="ECO:0000256" key="1">
    <source>
        <dbReference type="ARBA" id="ARBA00004651"/>
    </source>
</evidence>